<name>A0ABV6U9A1_9ACTN</name>
<dbReference type="Gene3D" id="2.30.40.10">
    <property type="entry name" value="Urease, subunit C, domain 1"/>
    <property type="match status" value="1"/>
</dbReference>
<dbReference type="InterPro" id="IPR013108">
    <property type="entry name" value="Amidohydro_3"/>
</dbReference>
<keyword evidence="3" id="KW-1185">Reference proteome</keyword>
<dbReference type="InterPro" id="IPR032466">
    <property type="entry name" value="Metal_Hydrolase"/>
</dbReference>
<dbReference type="Proteomes" id="UP001589870">
    <property type="component" value="Unassembled WGS sequence"/>
</dbReference>
<sequence>MTALLDVTTGAGDRVDVRVAEGLITEVVPAGSLTTSPGEEAVALTGHLLWPAFAEPHAHLDKAYTAEAVANPTDDLSGAVRGWRRYRAGLSARDIEERAVRAALAGLARGTTAIRTHVGGPGVDFTALAGVAAARDRLAGLVDIQIVAMGAPLSGPDAATGRADLERALAEGADVVGGVPHGESDPLEAMRYCLDLAAERGCPVDLHMDEHLRTDLDLLALAGLVMARRSTGVTASHCASLAMQEAETQIRIAAAAAAAGISVVACPPTNLWLQGRGHPVATPRGLTSVAVLRAAGCLVAAGGDNVQDPFNPLGNGDPLDVALLLMLAGHAGVDAAVSAVSSTARQVLGLPPAGVEVGARADLVALPAASAREAIAERPAARVVFKDGVVVSRTSVKQIFPAGRGVLR</sequence>
<gene>
    <name evidence="2" type="ORF">ACFHYQ_20890</name>
</gene>
<organism evidence="2 3">
    <name type="scientific">Sphaerimonospora cavernae</name>
    <dbReference type="NCBI Taxonomy" id="1740611"/>
    <lineage>
        <taxon>Bacteria</taxon>
        <taxon>Bacillati</taxon>
        <taxon>Actinomycetota</taxon>
        <taxon>Actinomycetes</taxon>
        <taxon>Streptosporangiales</taxon>
        <taxon>Streptosporangiaceae</taxon>
        <taxon>Sphaerimonospora</taxon>
    </lineage>
</organism>
<dbReference type="PANTHER" id="PTHR32027">
    <property type="entry name" value="CYTOSINE DEAMINASE"/>
    <property type="match status" value="1"/>
</dbReference>
<proteinExistence type="predicted"/>
<dbReference type="Gene3D" id="3.20.20.140">
    <property type="entry name" value="Metal-dependent hydrolases"/>
    <property type="match status" value="1"/>
</dbReference>
<evidence type="ECO:0000313" key="3">
    <source>
        <dbReference type="Proteomes" id="UP001589870"/>
    </source>
</evidence>
<dbReference type="Pfam" id="PF07969">
    <property type="entry name" value="Amidohydro_3"/>
    <property type="match status" value="1"/>
</dbReference>
<dbReference type="RefSeq" id="WP_394302818.1">
    <property type="nucleotide sequence ID" value="NZ_JBHMQT010000044.1"/>
</dbReference>
<dbReference type="SUPFAM" id="SSF51338">
    <property type="entry name" value="Composite domain of metallo-dependent hydrolases"/>
    <property type="match status" value="1"/>
</dbReference>
<reference evidence="2 3" key="1">
    <citation type="submission" date="2024-09" db="EMBL/GenBank/DDBJ databases">
        <authorList>
            <person name="Sun Q."/>
            <person name="Mori K."/>
        </authorList>
    </citation>
    <scope>NUCLEOTIDE SEQUENCE [LARGE SCALE GENOMIC DNA]</scope>
    <source>
        <strain evidence="2 3">TBRC 1851</strain>
    </source>
</reference>
<dbReference type="SUPFAM" id="SSF51556">
    <property type="entry name" value="Metallo-dependent hydrolases"/>
    <property type="match status" value="1"/>
</dbReference>
<evidence type="ECO:0000313" key="2">
    <source>
        <dbReference type="EMBL" id="MFC0864752.1"/>
    </source>
</evidence>
<dbReference type="InterPro" id="IPR052349">
    <property type="entry name" value="Metallo-hydrolase_Enzymes"/>
</dbReference>
<evidence type="ECO:0000259" key="1">
    <source>
        <dbReference type="Pfam" id="PF07969"/>
    </source>
</evidence>
<dbReference type="InterPro" id="IPR011059">
    <property type="entry name" value="Metal-dep_hydrolase_composite"/>
</dbReference>
<comment type="caution">
    <text evidence="2">The sequence shown here is derived from an EMBL/GenBank/DDBJ whole genome shotgun (WGS) entry which is preliminary data.</text>
</comment>
<accession>A0ABV6U9A1</accession>
<dbReference type="PANTHER" id="PTHR32027:SF9">
    <property type="entry name" value="BLL3847 PROTEIN"/>
    <property type="match status" value="1"/>
</dbReference>
<feature type="domain" description="Amidohydrolase 3" evidence="1">
    <location>
        <begin position="92"/>
        <end position="391"/>
    </location>
</feature>
<dbReference type="EMBL" id="JBHMQT010000044">
    <property type="protein sequence ID" value="MFC0864752.1"/>
    <property type="molecule type" value="Genomic_DNA"/>
</dbReference>
<protein>
    <submittedName>
        <fullName evidence="2">Amidohydrolase family protein</fullName>
    </submittedName>
</protein>